<dbReference type="STRING" id="29539.SAMN02745716_0320"/>
<dbReference type="Pfam" id="PF07568">
    <property type="entry name" value="HisKA_2"/>
    <property type="match status" value="1"/>
</dbReference>
<evidence type="ECO:0000256" key="4">
    <source>
        <dbReference type="ARBA" id="ARBA00022679"/>
    </source>
</evidence>
<keyword evidence="7" id="KW-0067">ATP-binding</keyword>
<evidence type="ECO:0000259" key="9">
    <source>
        <dbReference type="Pfam" id="PF02518"/>
    </source>
</evidence>
<dbReference type="SUPFAM" id="SSF55874">
    <property type="entry name" value="ATPase domain of HSP90 chaperone/DNA topoisomerase II/histidine kinase"/>
    <property type="match status" value="1"/>
</dbReference>
<feature type="transmembrane region" description="Helical" evidence="8">
    <location>
        <begin position="84"/>
        <end position="115"/>
    </location>
</feature>
<accession>A0A1H6FI01</accession>
<evidence type="ECO:0000256" key="6">
    <source>
        <dbReference type="ARBA" id="ARBA00022777"/>
    </source>
</evidence>
<feature type="domain" description="Signal transduction histidine kinase subgroup 2 dimerisation and phosphoacceptor" evidence="10">
    <location>
        <begin position="192"/>
        <end position="255"/>
    </location>
</feature>
<feature type="transmembrane region" description="Helical" evidence="8">
    <location>
        <begin position="145"/>
        <end position="165"/>
    </location>
</feature>
<keyword evidence="6 11" id="KW-0418">Kinase</keyword>
<dbReference type="InterPro" id="IPR011495">
    <property type="entry name" value="Sig_transdc_His_kin_sub2_dim/P"/>
</dbReference>
<sequence>MATVACPERFLYDAMRAGLVLGWLSVTAVLAALALGVHVERLEAVLGLTTAAAAAHSAIAAVPWRRWLPARRGRVLLDLWSVGLLGYVTLLVIAAGAHTGLDLLLFLVVPFLALAHDGRRRALFLAGAALAYLAAMALAPDPLALGAVALRGVLLCAVAVLALILDRAVRHEAAARAQAAARAELEHALLAESHHRVKNSLQTVADLLLLSRPGNGDGDGFDRTAERIRAIAAVHHLLADRRGRAVTAAELLHGVARAAAPDTPCQVQADDVLLAPAQAQQLGIVANELIANAARHGHPPISVRLTLGDHARLDVHDAGGATASQPDGLGLRLVRQVTEHGLHGSFTLAPDPDGGNRAHVRFPLVDHARPDR</sequence>
<evidence type="ECO:0000256" key="1">
    <source>
        <dbReference type="ARBA" id="ARBA00000085"/>
    </source>
</evidence>
<name>A0A1H6FI01_THEAL</name>
<keyword evidence="4" id="KW-0808">Transferase</keyword>
<dbReference type="EMBL" id="FNWJ01000001">
    <property type="protein sequence ID" value="SEH10466.1"/>
    <property type="molecule type" value="Genomic_DNA"/>
</dbReference>
<dbReference type="EC" id="2.7.13.3" evidence="2"/>
<evidence type="ECO:0000256" key="8">
    <source>
        <dbReference type="SAM" id="Phobius"/>
    </source>
</evidence>
<keyword evidence="3" id="KW-0597">Phosphoprotein</keyword>
<keyword evidence="8" id="KW-0812">Transmembrane</keyword>
<evidence type="ECO:0000256" key="2">
    <source>
        <dbReference type="ARBA" id="ARBA00012438"/>
    </source>
</evidence>
<dbReference type="InterPro" id="IPR003594">
    <property type="entry name" value="HATPase_dom"/>
</dbReference>
<evidence type="ECO:0000259" key="10">
    <source>
        <dbReference type="Pfam" id="PF07568"/>
    </source>
</evidence>
<reference evidence="12" key="1">
    <citation type="submission" date="2016-10" db="EMBL/GenBank/DDBJ databases">
        <authorList>
            <person name="Varghese N."/>
            <person name="Submissions S."/>
        </authorList>
    </citation>
    <scope>NUCLEOTIDE SEQUENCE [LARGE SCALE GENOMIC DNA]</scope>
    <source>
        <strain evidence="12">ATCC 35263</strain>
    </source>
</reference>
<keyword evidence="5" id="KW-0547">Nucleotide-binding</keyword>
<dbReference type="Pfam" id="PF02518">
    <property type="entry name" value="HATPase_c"/>
    <property type="match status" value="1"/>
</dbReference>
<comment type="catalytic activity">
    <reaction evidence="1">
        <text>ATP + protein L-histidine = ADP + protein N-phospho-L-histidine.</text>
        <dbReference type="EC" id="2.7.13.3"/>
    </reaction>
</comment>
<dbReference type="Gene3D" id="3.30.565.10">
    <property type="entry name" value="Histidine kinase-like ATPase, C-terminal domain"/>
    <property type="match status" value="1"/>
</dbReference>
<feature type="transmembrane region" description="Helical" evidence="8">
    <location>
        <begin position="44"/>
        <end position="64"/>
    </location>
</feature>
<keyword evidence="12" id="KW-1185">Reference proteome</keyword>
<evidence type="ECO:0000256" key="3">
    <source>
        <dbReference type="ARBA" id="ARBA00022553"/>
    </source>
</evidence>
<evidence type="ECO:0000313" key="11">
    <source>
        <dbReference type="EMBL" id="SEH10466.1"/>
    </source>
</evidence>
<evidence type="ECO:0000313" key="12">
    <source>
        <dbReference type="Proteomes" id="UP000222056"/>
    </source>
</evidence>
<proteinExistence type="predicted"/>
<evidence type="ECO:0000256" key="5">
    <source>
        <dbReference type="ARBA" id="ARBA00022741"/>
    </source>
</evidence>
<dbReference type="Proteomes" id="UP000222056">
    <property type="component" value="Unassembled WGS sequence"/>
</dbReference>
<dbReference type="InterPro" id="IPR036890">
    <property type="entry name" value="HATPase_C_sf"/>
</dbReference>
<feature type="domain" description="Histidine kinase/HSP90-like ATPase" evidence="9">
    <location>
        <begin position="279"/>
        <end position="364"/>
    </location>
</feature>
<dbReference type="AlphaFoldDB" id="A0A1H6FI01"/>
<keyword evidence="8" id="KW-1133">Transmembrane helix</keyword>
<dbReference type="GO" id="GO:0004673">
    <property type="term" value="F:protein histidine kinase activity"/>
    <property type="evidence" value="ECO:0007669"/>
    <property type="project" value="UniProtKB-EC"/>
</dbReference>
<dbReference type="PANTHER" id="PTHR41523:SF8">
    <property type="entry name" value="ETHYLENE RESPONSE SENSOR PROTEIN"/>
    <property type="match status" value="1"/>
</dbReference>
<evidence type="ECO:0000256" key="7">
    <source>
        <dbReference type="ARBA" id="ARBA00022840"/>
    </source>
</evidence>
<protein>
    <recommendedName>
        <fullName evidence="2">histidine kinase</fullName>
        <ecNumber evidence="2">2.7.13.3</ecNumber>
    </recommendedName>
</protein>
<gene>
    <name evidence="11" type="ORF">SAMN02745716_0320</name>
</gene>
<feature type="transmembrane region" description="Helical" evidence="8">
    <location>
        <begin position="17"/>
        <end position="37"/>
    </location>
</feature>
<dbReference type="RefSeq" id="WP_177169238.1">
    <property type="nucleotide sequence ID" value="NZ_FNWJ01000001.1"/>
</dbReference>
<dbReference type="GO" id="GO:0005524">
    <property type="term" value="F:ATP binding"/>
    <property type="evidence" value="ECO:0007669"/>
    <property type="project" value="UniProtKB-KW"/>
</dbReference>
<feature type="transmembrane region" description="Helical" evidence="8">
    <location>
        <begin position="122"/>
        <end position="139"/>
    </location>
</feature>
<organism evidence="11 12">
    <name type="scientific">Thermoleophilum album</name>
    <dbReference type="NCBI Taxonomy" id="29539"/>
    <lineage>
        <taxon>Bacteria</taxon>
        <taxon>Bacillati</taxon>
        <taxon>Actinomycetota</taxon>
        <taxon>Thermoleophilia</taxon>
        <taxon>Thermoleophilales</taxon>
        <taxon>Thermoleophilaceae</taxon>
        <taxon>Thermoleophilum</taxon>
    </lineage>
</organism>
<keyword evidence="8" id="KW-0472">Membrane</keyword>
<dbReference type="PANTHER" id="PTHR41523">
    <property type="entry name" value="TWO-COMPONENT SYSTEM SENSOR PROTEIN"/>
    <property type="match status" value="1"/>
</dbReference>